<comment type="caution">
    <text evidence="1">The sequence shown here is derived from an EMBL/GenBank/DDBJ whole genome shotgun (WGS) entry which is preliminary data.</text>
</comment>
<name>A0ABW8HYH3_9BACL</name>
<dbReference type="RefSeq" id="WP_402877348.1">
    <property type="nucleotide sequence ID" value="NZ_JBIYSL010000005.1"/>
</dbReference>
<gene>
    <name evidence="1" type="ORF">ACINKY_21300</name>
</gene>
<organism evidence="1 2">
    <name type="scientific">Paenibacillus illinoisensis</name>
    <dbReference type="NCBI Taxonomy" id="59845"/>
    <lineage>
        <taxon>Bacteria</taxon>
        <taxon>Bacillati</taxon>
        <taxon>Bacillota</taxon>
        <taxon>Bacilli</taxon>
        <taxon>Bacillales</taxon>
        <taxon>Paenibacillaceae</taxon>
        <taxon>Paenibacillus</taxon>
    </lineage>
</organism>
<proteinExistence type="predicted"/>
<evidence type="ECO:0000313" key="2">
    <source>
        <dbReference type="Proteomes" id="UP001618531"/>
    </source>
</evidence>
<sequence length="87" mass="9322">MAKVDWKLSDKVGPEDMNQIGSEINQLRTDVDNIEIPEGSTTQKGIVQSSNSTTGSSQTLVATEKAVGDALVQAKAYVDQENLWGAL</sequence>
<reference evidence="1 2" key="1">
    <citation type="submission" date="2024-11" db="EMBL/GenBank/DDBJ databases">
        <title>Identification and Characterization of a Novel Fosfomycin Bacillithiol Transferase FosB8 in Paenibacillus illinoisensis.</title>
        <authorList>
            <person name="Lu W."/>
        </authorList>
    </citation>
    <scope>NUCLEOTIDE SEQUENCE [LARGE SCALE GENOMIC DNA]</scope>
    <source>
        <strain evidence="1 2">WP77</strain>
    </source>
</reference>
<evidence type="ECO:0000313" key="1">
    <source>
        <dbReference type="EMBL" id="MFK0524740.1"/>
    </source>
</evidence>
<protein>
    <submittedName>
        <fullName evidence="1">Phage tail protein</fullName>
    </submittedName>
</protein>
<keyword evidence="2" id="KW-1185">Reference proteome</keyword>
<accession>A0ABW8HYH3</accession>
<dbReference type="Pfam" id="PF03406">
    <property type="entry name" value="Phage_fiber_2"/>
    <property type="match status" value="1"/>
</dbReference>
<dbReference type="Proteomes" id="UP001618531">
    <property type="component" value="Unassembled WGS sequence"/>
</dbReference>
<dbReference type="EMBL" id="JBIYSL010000005">
    <property type="protein sequence ID" value="MFK0524740.1"/>
    <property type="molecule type" value="Genomic_DNA"/>
</dbReference>
<dbReference type="InterPro" id="IPR005068">
    <property type="entry name" value="Phage_lambda_Stf-r2"/>
</dbReference>